<dbReference type="SUPFAM" id="SSF53254">
    <property type="entry name" value="Phosphoglycerate mutase-like"/>
    <property type="match status" value="1"/>
</dbReference>
<evidence type="ECO:0000313" key="1">
    <source>
        <dbReference type="EMBL" id="RUO58587.1"/>
    </source>
</evidence>
<reference evidence="2" key="1">
    <citation type="journal article" date="2018" name="Front. Microbiol.">
        <title>Genome-Based Analysis Reveals the Taxonomy and Diversity of the Family Idiomarinaceae.</title>
        <authorList>
            <person name="Liu Y."/>
            <person name="Lai Q."/>
            <person name="Shao Z."/>
        </authorList>
    </citation>
    <scope>NUCLEOTIDE SEQUENCE [LARGE SCALE GENOMIC DNA]</scope>
    <source>
        <strain evidence="2">CVS-6</strain>
    </source>
</reference>
<dbReference type="NCBIfam" id="TIGR00249">
    <property type="entry name" value="sixA"/>
    <property type="match status" value="1"/>
</dbReference>
<dbReference type="InterPro" id="IPR029033">
    <property type="entry name" value="His_PPase_superfam"/>
</dbReference>
<protein>
    <submittedName>
        <fullName evidence="1">Phosphohistidine phosphatase SixA</fullName>
    </submittedName>
</protein>
<dbReference type="InterPro" id="IPR013078">
    <property type="entry name" value="His_Pase_superF_clade-1"/>
</dbReference>
<comment type="caution">
    <text evidence="1">The sequence shown here is derived from an EMBL/GenBank/DDBJ whole genome shotgun (WGS) entry which is preliminary data.</text>
</comment>
<name>A0A432YCD4_9GAMM</name>
<proteinExistence type="predicted"/>
<dbReference type="AlphaFoldDB" id="A0A432YCD4"/>
<dbReference type="InterPro" id="IPR004449">
    <property type="entry name" value="SixA"/>
</dbReference>
<dbReference type="Pfam" id="PF00300">
    <property type="entry name" value="His_Phos_1"/>
    <property type="match status" value="1"/>
</dbReference>
<dbReference type="SMART" id="SM00855">
    <property type="entry name" value="PGAM"/>
    <property type="match status" value="1"/>
</dbReference>
<dbReference type="RefSeq" id="WP_126755245.1">
    <property type="nucleotide sequence ID" value="NZ_PIPY01000011.1"/>
</dbReference>
<keyword evidence="2" id="KW-1185">Reference proteome</keyword>
<dbReference type="EMBL" id="PIPY01000011">
    <property type="protein sequence ID" value="RUO58587.1"/>
    <property type="molecule type" value="Genomic_DNA"/>
</dbReference>
<dbReference type="Gene3D" id="3.40.50.1240">
    <property type="entry name" value="Phosphoglycerate mutase-like"/>
    <property type="match status" value="1"/>
</dbReference>
<dbReference type="CDD" id="cd07067">
    <property type="entry name" value="HP_PGM_like"/>
    <property type="match status" value="1"/>
</dbReference>
<dbReference type="Proteomes" id="UP000288259">
    <property type="component" value="Unassembled WGS sequence"/>
</dbReference>
<accession>A0A432YCD4</accession>
<dbReference type="GO" id="GO:0101006">
    <property type="term" value="F:protein histidine phosphatase activity"/>
    <property type="evidence" value="ECO:0007669"/>
    <property type="project" value="InterPro"/>
</dbReference>
<dbReference type="GO" id="GO:0005737">
    <property type="term" value="C:cytoplasm"/>
    <property type="evidence" value="ECO:0007669"/>
    <property type="project" value="InterPro"/>
</dbReference>
<sequence>MKHQVKLYVMRHGEAMPAQALKGDAIRPLSGFGEQEVLMNAQWLKSYLAQQGSQQLDWLLVSPLVRARQTATILTSQVPAREQQTSHDITPEGRAAVFADWLLTELQRRGPKVKQVAVVSHMPFVSYLMAELDPQVEPMLFPTAGIAELTLSVDDWHGEFIRMAVAEPA</sequence>
<gene>
    <name evidence="1" type="primary">sixA</name>
    <name evidence="1" type="ORF">CWI71_10580</name>
</gene>
<organism evidence="1 2">
    <name type="scientific">Pseudidiomarina insulisalsae</name>
    <dbReference type="NCBI Taxonomy" id="575789"/>
    <lineage>
        <taxon>Bacteria</taxon>
        <taxon>Pseudomonadati</taxon>
        <taxon>Pseudomonadota</taxon>
        <taxon>Gammaproteobacteria</taxon>
        <taxon>Alteromonadales</taxon>
        <taxon>Idiomarinaceae</taxon>
        <taxon>Pseudidiomarina</taxon>
    </lineage>
</organism>
<evidence type="ECO:0000313" key="2">
    <source>
        <dbReference type="Proteomes" id="UP000288259"/>
    </source>
</evidence>
<dbReference type="OrthoDB" id="92610at2"/>